<proteinExistence type="predicted"/>
<reference evidence="1" key="1">
    <citation type="submission" date="2014-09" db="EMBL/GenBank/DDBJ databases">
        <authorList>
            <person name="Magalhaes I.L.F."/>
            <person name="Oliveira U."/>
            <person name="Santos F.R."/>
            <person name="Vidigal T.H.D.A."/>
            <person name="Brescovit A.D."/>
            <person name="Santos A.J."/>
        </authorList>
    </citation>
    <scope>NUCLEOTIDE SEQUENCE</scope>
    <source>
        <tissue evidence="1">Shoot tissue taken approximately 20 cm above the soil surface</tissue>
    </source>
</reference>
<dbReference type="AlphaFoldDB" id="A0A0A9CP05"/>
<evidence type="ECO:0000313" key="1">
    <source>
        <dbReference type="EMBL" id="JAD73237.1"/>
    </source>
</evidence>
<sequence>MYMYCVLYRIKQFSLPKNVSSYKATLLA</sequence>
<reference evidence="1" key="2">
    <citation type="journal article" date="2015" name="Data Brief">
        <title>Shoot transcriptome of the giant reed, Arundo donax.</title>
        <authorList>
            <person name="Barrero R.A."/>
            <person name="Guerrero F.D."/>
            <person name="Moolhuijzen P."/>
            <person name="Goolsby J.A."/>
            <person name="Tidwell J."/>
            <person name="Bellgard S.E."/>
            <person name="Bellgard M.I."/>
        </authorList>
    </citation>
    <scope>NUCLEOTIDE SEQUENCE</scope>
    <source>
        <tissue evidence="1">Shoot tissue taken approximately 20 cm above the soil surface</tissue>
    </source>
</reference>
<name>A0A0A9CP05_ARUDO</name>
<organism evidence="1">
    <name type="scientific">Arundo donax</name>
    <name type="common">Giant reed</name>
    <name type="synonym">Donax arundinaceus</name>
    <dbReference type="NCBI Taxonomy" id="35708"/>
    <lineage>
        <taxon>Eukaryota</taxon>
        <taxon>Viridiplantae</taxon>
        <taxon>Streptophyta</taxon>
        <taxon>Embryophyta</taxon>
        <taxon>Tracheophyta</taxon>
        <taxon>Spermatophyta</taxon>
        <taxon>Magnoliopsida</taxon>
        <taxon>Liliopsida</taxon>
        <taxon>Poales</taxon>
        <taxon>Poaceae</taxon>
        <taxon>PACMAD clade</taxon>
        <taxon>Arundinoideae</taxon>
        <taxon>Arundineae</taxon>
        <taxon>Arundo</taxon>
    </lineage>
</organism>
<accession>A0A0A9CP05</accession>
<protein>
    <submittedName>
        <fullName evidence="1">Uncharacterized protein</fullName>
    </submittedName>
</protein>
<dbReference type="EMBL" id="GBRH01224658">
    <property type="protein sequence ID" value="JAD73237.1"/>
    <property type="molecule type" value="Transcribed_RNA"/>
</dbReference>